<name>A0A8H3F5E4_9LECA</name>
<evidence type="ECO:0000313" key="3">
    <source>
        <dbReference type="EMBL" id="CAF9914646.1"/>
    </source>
</evidence>
<feature type="region of interest" description="Disordered" evidence="1">
    <location>
        <begin position="193"/>
        <end position="218"/>
    </location>
</feature>
<gene>
    <name evidence="3" type="ORF">HETSPECPRED_002039</name>
</gene>
<evidence type="ECO:0000256" key="1">
    <source>
        <dbReference type="SAM" id="MobiDB-lite"/>
    </source>
</evidence>
<evidence type="ECO:0000259" key="2">
    <source>
        <dbReference type="Pfam" id="PF12766"/>
    </source>
</evidence>
<comment type="caution">
    <text evidence="3">The sequence shown here is derived from an EMBL/GenBank/DDBJ whole genome shotgun (WGS) entry which is preliminary data.</text>
</comment>
<dbReference type="PANTHER" id="PTHR28243">
    <property type="entry name" value="AGL049CP"/>
    <property type="match status" value="1"/>
</dbReference>
<accession>A0A8H3F5E4</accession>
<evidence type="ECO:0000313" key="4">
    <source>
        <dbReference type="Proteomes" id="UP000664521"/>
    </source>
</evidence>
<dbReference type="OrthoDB" id="5394411at2759"/>
<dbReference type="PANTHER" id="PTHR28243:SF1">
    <property type="entry name" value="PYRIDOXAMINE 5'-PHOSPHATE OXIDASE ALR4036 FAMILY FMN-BINDING DOMAIN-CONTAINING PROTEIN"/>
    <property type="match status" value="1"/>
</dbReference>
<dbReference type="Gene3D" id="2.30.110.10">
    <property type="entry name" value="Electron Transport, Fmn-binding Protein, Chain A"/>
    <property type="match status" value="1"/>
</dbReference>
<dbReference type="InterPro" id="IPR024624">
    <property type="entry name" value="Pyridox_Oxase_Alr4036_FMN-bd"/>
</dbReference>
<reference evidence="3" key="1">
    <citation type="submission" date="2021-03" db="EMBL/GenBank/DDBJ databases">
        <authorList>
            <person name="Tagirdzhanova G."/>
        </authorList>
    </citation>
    <scope>NUCLEOTIDE SEQUENCE</scope>
</reference>
<sequence length="279" mass="31234">MSTTTNHLTVPPTPWKSAFHDHLSKMPSPEFVFSSLHPASSNSPTPYIPRARYCIYRGMWTELPDNKHNTAPQNPRVYESDMPTFTTDVRMQKVGELFSSSAGHAEKEEQTQGCGGGGPCEAVFWIKETGTQWRIKGSGWIVGPDVEGQATSGVRTLKSEVGRRMKIVDAEKHEAGEWSWGKELTAHFGNCSPGMRGSWKNPPPGTPTHGQEPDSDHQLGQKVEDLDDKIARSNFRVVIIIPDEVEQCDISDPAKARRWKYTFVVNGEQGNWETEELWP</sequence>
<dbReference type="AlphaFoldDB" id="A0A8H3F5E4"/>
<dbReference type="Proteomes" id="UP000664521">
    <property type="component" value="Unassembled WGS sequence"/>
</dbReference>
<dbReference type="SUPFAM" id="SSF50475">
    <property type="entry name" value="FMN-binding split barrel"/>
    <property type="match status" value="1"/>
</dbReference>
<dbReference type="InterPro" id="IPR012349">
    <property type="entry name" value="Split_barrel_FMN-bd"/>
</dbReference>
<proteinExistence type="predicted"/>
<dbReference type="Pfam" id="PF12766">
    <property type="entry name" value="Pyridox_oxase_2"/>
    <property type="match status" value="1"/>
</dbReference>
<keyword evidence="4" id="KW-1185">Reference proteome</keyword>
<dbReference type="GO" id="GO:0010181">
    <property type="term" value="F:FMN binding"/>
    <property type="evidence" value="ECO:0007669"/>
    <property type="project" value="InterPro"/>
</dbReference>
<feature type="domain" description="Pyridoxamine 5'-phosphate oxidase Alr4036 family FMN-binding" evidence="2">
    <location>
        <begin position="13"/>
        <end position="142"/>
    </location>
</feature>
<protein>
    <recommendedName>
        <fullName evidence="2">Pyridoxamine 5'-phosphate oxidase Alr4036 family FMN-binding domain-containing protein</fullName>
    </recommendedName>
</protein>
<dbReference type="EMBL" id="CAJPDS010000014">
    <property type="protein sequence ID" value="CAF9914646.1"/>
    <property type="molecule type" value="Genomic_DNA"/>
</dbReference>
<organism evidence="3 4">
    <name type="scientific">Heterodermia speciosa</name>
    <dbReference type="NCBI Taxonomy" id="116794"/>
    <lineage>
        <taxon>Eukaryota</taxon>
        <taxon>Fungi</taxon>
        <taxon>Dikarya</taxon>
        <taxon>Ascomycota</taxon>
        <taxon>Pezizomycotina</taxon>
        <taxon>Lecanoromycetes</taxon>
        <taxon>OSLEUM clade</taxon>
        <taxon>Lecanoromycetidae</taxon>
        <taxon>Caliciales</taxon>
        <taxon>Physciaceae</taxon>
        <taxon>Heterodermia</taxon>
    </lineage>
</organism>